<dbReference type="SUPFAM" id="SSF55060">
    <property type="entry name" value="GHMP Kinase, C-terminal domain"/>
    <property type="match status" value="1"/>
</dbReference>
<dbReference type="InterPro" id="IPR036554">
    <property type="entry name" value="GHMP_kinase_C_sf"/>
</dbReference>
<name>A0A645F2D2_9ZZZZ</name>
<proteinExistence type="predicted"/>
<dbReference type="AlphaFoldDB" id="A0A645F2D2"/>
<dbReference type="Pfam" id="PF08544">
    <property type="entry name" value="GHMP_kinases_C"/>
    <property type="match status" value="1"/>
</dbReference>
<dbReference type="Gene3D" id="3.30.70.890">
    <property type="entry name" value="GHMP kinase, C-terminal domain"/>
    <property type="match status" value="1"/>
</dbReference>
<accession>A0A645F2D2</accession>
<reference evidence="2" key="1">
    <citation type="submission" date="2019-08" db="EMBL/GenBank/DDBJ databases">
        <authorList>
            <person name="Kucharzyk K."/>
            <person name="Murdoch R.W."/>
            <person name="Higgins S."/>
            <person name="Loffler F."/>
        </authorList>
    </citation>
    <scope>NUCLEOTIDE SEQUENCE</scope>
</reference>
<dbReference type="EMBL" id="VSSQ01053979">
    <property type="protein sequence ID" value="MPN07970.1"/>
    <property type="molecule type" value="Genomic_DNA"/>
</dbReference>
<organism evidence="2">
    <name type="scientific">bioreactor metagenome</name>
    <dbReference type="NCBI Taxonomy" id="1076179"/>
    <lineage>
        <taxon>unclassified sequences</taxon>
        <taxon>metagenomes</taxon>
        <taxon>ecological metagenomes</taxon>
    </lineage>
</organism>
<feature type="domain" description="GHMP kinase C-terminal" evidence="1">
    <location>
        <begin position="2"/>
        <end position="30"/>
    </location>
</feature>
<gene>
    <name evidence="2" type="ORF">SDC9_155246</name>
</gene>
<evidence type="ECO:0000259" key="1">
    <source>
        <dbReference type="Pfam" id="PF08544"/>
    </source>
</evidence>
<sequence length="47" mass="4659">MMTGSGACVFAGFASRDAAEAALAALPAGMRGWVADGLPAHPLAEIE</sequence>
<evidence type="ECO:0000313" key="2">
    <source>
        <dbReference type="EMBL" id="MPN07970.1"/>
    </source>
</evidence>
<comment type="caution">
    <text evidence="2">The sequence shown here is derived from an EMBL/GenBank/DDBJ whole genome shotgun (WGS) entry which is preliminary data.</text>
</comment>
<protein>
    <recommendedName>
        <fullName evidence="1">GHMP kinase C-terminal domain-containing protein</fullName>
    </recommendedName>
</protein>
<dbReference type="InterPro" id="IPR013750">
    <property type="entry name" value="GHMP_kinase_C_dom"/>
</dbReference>